<comment type="subcellular location">
    <subcellularLocation>
        <location evidence="1 10">Cell membrane</location>
        <topology evidence="1 10">Peripheral membrane protein</topology>
    </subcellularLocation>
</comment>
<evidence type="ECO:0000256" key="1">
    <source>
        <dbReference type="ARBA" id="ARBA00004202"/>
    </source>
</evidence>
<evidence type="ECO:0000256" key="3">
    <source>
        <dbReference type="ARBA" id="ARBA00022448"/>
    </source>
</evidence>
<dbReference type="EMBL" id="AZEY01000108">
    <property type="protein sequence ID" value="KRL62443.1"/>
    <property type="molecule type" value="Genomic_DNA"/>
</dbReference>
<dbReference type="Proteomes" id="UP000052013">
    <property type="component" value="Unassembled WGS sequence"/>
</dbReference>
<feature type="domain" description="ABC transporter" evidence="11">
    <location>
        <begin position="15"/>
        <end position="252"/>
    </location>
</feature>
<dbReference type="SUPFAM" id="SSF52540">
    <property type="entry name" value="P-loop containing nucleoside triphosphate hydrolases"/>
    <property type="match status" value="1"/>
</dbReference>
<dbReference type="PROSITE" id="PS00211">
    <property type="entry name" value="ABC_TRANSPORTER_1"/>
    <property type="match status" value="1"/>
</dbReference>
<dbReference type="InterPro" id="IPR027417">
    <property type="entry name" value="P-loop_NTPase"/>
</dbReference>
<keyword evidence="6 10" id="KW-0067">ATP-binding</keyword>
<protein>
    <recommendedName>
        <fullName evidence="10">ABC transporter ATP-binding protein</fullName>
    </recommendedName>
</protein>
<organism evidence="12 13">
    <name type="scientific">Lentilactobacillus diolivorans DSM 14421</name>
    <dbReference type="NCBI Taxonomy" id="1423739"/>
    <lineage>
        <taxon>Bacteria</taxon>
        <taxon>Bacillati</taxon>
        <taxon>Bacillota</taxon>
        <taxon>Bacilli</taxon>
        <taxon>Lactobacillales</taxon>
        <taxon>Lactobacillaceae</taxon>
        <taxon>Lentilactobacillus</taxon>
    </lineage>
</organism>
<dbReference type="FunFam" id="3.40.50.300:FF:000224">
    <property type="entry name" value="Energy-coupling factor transporter ATP-binding protein EcfA"/>
    <property type="match status" value="1"/>
</dbReference>
<reference evidence="12 13" key="1">
    <citation type="journal article" date="2015" name="Genome Announc.">
        <title>Expanding the biotechnology potential of lactobacilli through comparative genomics of 213 strains and associated genera.</title>
        <authorList>
            <person name="Sun Z."/>
            <person name="Harris H.M."/>
            <person name="McCann A."/>
            <person name="Guo C."/>
            <person name="Argimon S."/>
            <person name="Zhang W."/>
            <person name="Yang X."/>
            <person name="Jeffery I.B."/>
            <person name="Cooney J.C."/>
            <person name="Kagawa T.F."/>
            <person name="Liu W."/>
            <person name="Song Y."/>
            <person name="Salvetti E."/>
            <person name="Wrobel A."/>
            <person name="Rasinkangas P."/>
            <person name="Parkhill J."/>
            <person name="Rea M.C."/>
            <person name="O'Sullivan O."/>
            <person name="Ritari J."/>
            <person name="Douillard F.P."/>
            <person name="Paul Ross R."/>
            <person name="Yang R."/>
            <person name="Briner A.E."/>
            <person name="Felis G.E."/>
            <person name="de Vos W.M."/>
            <person name="Barrangou R."/>
            <person name="Klaenhammer T.R."/>
            <person name="Caufield P.W."/>
            <person name="Cui Y."/>
            <person name="Zhang H."/>
            <person name="O'Toole P.W."/>
        </authorList>
    </citation>
    <scope>NUCLEOTIDE SEQUENCE [LARGE SCALE GENOMIC DNA]</scope>
    <source>
        <strain evidence="12 13">DSM 14421</strain>
    </source>
</reference>
<comment type="function">
    <text evidence="9">Probably part of an ABC transporter complex. Responsible for energy coupling to the transport system.</text>
</comment>
<evidence type="ECO:0000256" key="7">
    <source>
        <dbReference type="ARBA" id="ARBA00022967"/>
    </source>
</evidence>
<sequence length="292" mass="32934">MTASLRYKETGVPMIELKHLNFSYEKNKPILKDVSLNLGEPGEDVVGIIGPNGSGKSTLFLNLVGMLKPTSGKIVVDGQPLKYHKKALNQLRQKIGIVFQNSDQQIFYSIVKDDIAFALHNLGLPEDEIKNRVDRVLEELDIVSLKNKPIQYLSGGQKKRIAIAGILVLRSEWLLLDEPTAGLDPDGTKRMISLIKQLIGRGQKIIISSHDMDFMYEVCDHFYILRDGQIVKSGRKQDVFLDDQLLESSKLTQPWLVRLHDKLHLPLYNTAAELFADQHLAAEIANLKKDKE</sequence>
<keyword evidence="5 10" id="KW-0547">Nucleotide-binding</keyword>
<dbReference type="InterPro" id="IPR015856">
    <property type="entry name" value="ABC_transpr_CbiO/EcfA_su"/>
</dbReference>
<dbReference type="PANTHER" id="PTHR43553">
    <property type="entry name" value="HEAVY METAL TRANSPORTER"/>
    <property type="match status" value="1"/>
</dbReference>
<proteinExistence type="inferred from homology"/>
<evidence type="ECO:0000313" key="12">
    <source>
        <dbReference type="EMBL" id="KRL62443.1"/>
    </source>
</evidence>
<keyword evidence="4 10" id="KW-1003">Cell membrane</keyword>
<dbReference type="InterPro" id="IPR005876">
    <property type="entry name" value="Co_trans_ATP-bd"/>
</dbReference>
<dbReference type="PROSITE" id="PS50893">
    <property type="entry name" value="ABC_TRANSPORTER_2"/>
    <property type="match status" value="1"/>
</dbReference>
<comment type="caution">
    <text evidence="12">The sequence shown here is derived from an EMBL/GenBank/DDBJ whole genome shotgun (WGS) entry which is preliminary data.</text>
</comment>
<dbReference type="InterPro" id="IPR003593">
    <property type="entry name" value="AAA+_ATPase"/>
</dbReference>
<evidence type="ECO:0000256" key="9">
    <source>
        <dbReference type="ARBA" id="ARBA00025157"/>
    </source>
</evidence>
<evidence type="ECO:0000256" key="8">
    <source>
        <dbReference type="ARBA" id="ARBA00023136"/>
    </source>
</evidence>
<dbReference type="GO" id="GO:0043190">
    <property type="term" value="C:ATP-binding cassette (ABC) transporter complex"/>
    <property type="evidence" value="ECO:0007669"/>
    <property type="project" value="TreeGrafter"/>
</dbReference>
<dbReference type="GO" id="GO:0042626">
    <property type="term" value="F:ATPase-coupled transmembrane transporter activity"/>
    <property type="evidence" value="ECO:0007669"/>
    <property type="project" value="TreeGrafter"/>
</dbReference>
<evidence type="ECO:0000256" key="10">
    <source>
        <dbReference type="RuleBase" id="RU364103"/>
    </source>
</evidence>
<dbReference type="NCBIfam" id="TIGR01166">
    <property type="entry name" value="cbiO"/>
    <property type="match status" value="1"/>
</dbReference>
<comment type="similarity">
    <text evidence="2 10">Belongs to the ABC transporter superfamily.</text>
</comment>
<dbReference type="PANTHER" id="PTHR43553:SF24">
    <property type="entry name" value="ENERGY-COUPLING FACTOR TRANSPORTER ATP-BINDING PROTEIN ECFA1"/>
    <property type="match status" value="1"/>
</dbReference>
<evidence type="ECO:0000259" key="11">
    <source>
        <dbReference type="PROSITE" id="PS50893"/>
    </source>
</evidence>
<dbReference type="SMART" id="SM00382">
    <property type="entry name" value="AAA"/>
    <property type="match status" value="1"/>
</dbReference>
<dbReference type="AlphaFoldDB" id="A0A0R1SAL0"/>
<dbReference type="GO" id="GO:0006824">
    <property type="term" value="P:cobalt ion transport"/>
    <property type="evidence" value="ECO:0007669"/>
    <property type="project" value="InterPro"/>
</dbReference>
<dbReference type="Pfam" id="PF00005">
    <property type="entry name" value="ABC_tran"/>
    <property type="match status" value="1"/>
</dbReference>
<gene>
    <name evidence="12" type="ORF">FC85_GL001951</name>
</gene>
<dbReference type="InterPro" id="IPR017871">
    <property type="entry name" value="ABC_transporter-like_CS"/>
</dbReference>
<evidence type="ECO:0000256" key="2">
    <source>
        <dbReference type="ARBA" id="ARBA00005417"/>
    </source>
</evidence>
<keyword evidence="8 10" id="KW-0472">Membrane</keyword>
<dbReference type="InterPro" id="IPR050095">
    <property type="entry name" value="ECF_ABC_transporter_ATP-bd"/>
</dbReference>
<evidence type="ECO:0000256" key="5">
    <source>
        <dbReference type="ARBA" id="ARBA00022741"/>
    </source>
</evidence>
<name>A0A0R1SAL0_9LACO</name>
<dbReference type="InterPro" id="IPR003439">
    <property type="entry name" value="ABC_transporter-like_ATP-bd"/>
</dbReference>
<evidence type="ECO:0000256" key="6">
    <source>
        <dbReference type="ARBA" id="ARBA00022840"/>
    </source>
</evidence>
<keyword evidence="7" id="KW-1278">Translocase</keyword>
<dbReference type="CDD" id="cd03225">
    <property type="entry name" value="ABC_cobalt_CbiO_domain1"/>
    <property type="match status" value="1"/>
</dbReference>
<dbReference type="GO" id="GO:0005524">
    <property type="term" value="F:ATP binding"/>
    <property type="evidence" value="ECO:0007669"/>
    <property type="project" value="UniProtKB-UniRule"/>
</dbReference>
<dbReference type="STRING" id="1423739.FC85_GL001951"/>
<keyword evidence="3 10" id="KW-0813">Transport</keyword>
<dbReference type="PATRIC" id="fig|1423739.3.peg.2035"/>
<evidence type="ECO:0000313" key="13">
    <source>
        <dbReference type="Proteomes" id="UP000052013"/>
    </source>
</evidence>
<dbReference type="Gene3D" id="3.40.50.300">
    <property type="entry name" value="P-loop containing nucleotide triphosphate hydrolases"/>
    <property type="match status" value="1"/>
</dbReference>
<evidence type="ECO:0000256" key="4">
    <source>
        <dbReference type="ARBA" id="ARBA00022475"/>
    </source>
</evidence>
<comment type="function">
    <text evidence="10">Part of an ABC transporter complex. Responsible for energy coupling to the transport system.</text>
</comment>
<dbReference type="GO" id="GO:0016887">
    <property type="term" value="F:ATP hydrolysis activity"/>
    <property type="evidence" value="ECO:0007669"/>
    <property type="project" value="InterPro"/>
</dbReference>
<accession>A0A0R1SAL0</accession>